<evidence type="ECO:0000256" key="3">
    <source>
        <dbReference type="ARBA" id="ARBA00022692"/>
    </source>
</evidence>
<evidence type="ECO:0000256" key="5">
    <source>
        <dbReference type="ARBA" id="ARBA00023136"/>
    </source>
</evidence>
<feature type="compositionally biased region" description="Basic and acidic residues" evidence="6">
    <location>
        <begin position="1165"/>
        <end position="1185"/>
    </location>
</feature>
<dbReference type="STRING" id="3076.A0A2P6TQI5"/>
<dbReference type="PANTHER" id="PTHR45649">
    <property type="entry name" value="AMINO-ACID PERMEASE BAT1"/>
    <property type="match status" value="1"/>
</dbReference>
<name>A0A2P6TQI5_CHLSO</name>
<feature type="compositionally biased region" description="Basic and acidic residues" evidence="6">
    <location>
        <begin position="1195"/>
        <end position="1252"/>
    </location>
</feature>
<evidence type="ECO:0000256" key="7">
    <source>
        <dbReference type="SAM" id="Phobius"/>
    </source>
</evidence>
<dbReference type="SUPFAM" id="SSF49599">
    <property type="entry name" value="TRAF domain-like"/>
    <property type="match status" value="1"/>
</dbReference>
<keyword evidence="10" id="KW-1185">Reference proteome</keyword>
<feature type="transmembrane region" description="Helical" evidence="7">
    <location>
        <begin position="394"/>
        <end position="414"/>
    </location>
</feature>
<feature type="region of interest" description="Disordered" evidence="6">
    <location>
        <begin position="735"/>
        <end position="1134"/>
    </location>
</feature>
<gene>
    <name evidence="9" type="ORF">C2E21_4897</name>
</gene>
<feature type="compositionally biased region" description="Basic and acidic residues" evidence="6">
    <location>
        <begin position="863"/>
        <end position="887"/>
    </location>
</feature>
<feature type="transmembrane region" description="Helical" evidence="7">
    <location>
        <begin position="81"/>
        <end position="104"/>
    </location>
</feature>
<comment type="caution">
    <text evidence="9">The sequence shown here is derived from an EMBL/GenBank/DDBJ whole genome shotgun (WGS) entry which is preliminary data.</text>
</comment>
<dbReference type="Pfam" id="PF06273">
    <property type="entry name" value="eIF-4B"/>
    <property type="match status" value="2"/>
</dbReference>
<dbReference type="CDD" id="cd00121">
    <property type="entry name" value="MATH"/>
    <property type="match status" value="1"/>
</dbReference>
<feature type="transmembrane region" description="Helical" evidence="7">
    <location>
        <begin position="457"/>
        <end position="480"/>
    </location>
</feature>
<feature type="transmembrane region" description="Helical" evidence="7">
    <location>
        <begin position="420"/>
        <end position="445"/>
    </location>
</feature>
<feature type="compositionally biased region" description="Basic and acidic residues" evidence="6">
    <location>
        <begin position="799"/>
        <end position="810"/>
    </location>
</feature>
<organism evidence="9 10">
    <name type="scientific">Chlorella sorokiniana</name>
    <name type="common">Freshwater green alga</name>
    <dbReference type="NCBI Taxonomy" id="3076"/>
    <lineage>
        <taxon>Eukaryota</taxon>
        <taxon>Viridiplantae</taxon>
        <taxon>Chlorophyta</taxon>
        <taxon>core chlorophytes</taxon>
        <taxon>Trebouxiophyceae</taxon>
        <taxon>Chlorellales</taxon>
        <taxon>Chlorellaceae</taxon>
        <taxon>Chlorella clade</taxon>
        <taxon>Chlorella</taxon>
    </lineage>
</organism>
<dbReference type="PROSITE" id="PS50144">
    <property type="entry name" value="MATH"/>
    <property type="match status" value="1"/>
</dbReference>
<evidence type="ECO:0000256" key="6">
    <source>
        <dbReference type="SAM" id="MobiDB-lite"/>
    </source>
</evidence>
<dbReference type="Pfam" id="PF22486">
    <property type="entry name" value="MATH_2"/>
    <property type="match status" value="1"/>
</dbReference>
<evidence type="ECO:0000313" key="9">
    <source>
        <dbReference type="EMBL" id="PRW56299.1"/>
    </source>
</evidence>
<keyword evidence="3 7" id="KW-0812">Transmembrane</keyword>
<evidence type="ECO:0000256" key="1">
    <source>
        <dbReference type="ARBA" id="ARBA00004141"/>
    </source>
</evidence>
<feature type="transmembrane region" description="Helical" evidence="7">
    <location>
        <begin position="46"/>
        <end position="69"/>
    </location>
</feature>
<evidence type="ECO:0000259" key="8">
    <source>
        <dbReference type="PROSITE" id="PS50144"/>
    </source>
</evidence>
<feature type="compositionally biased region" description="Basic and acidic residues" evidence="6">
    <location>
        <begin position="1001"/>
        <end position="1024"/>
    </location>
</feature>
<dbReference type="GO" id="GO:0016020">
    <property type="term" value="C:membrane"/>
    <property type="evidence" value="ECO:0007669"/>
    <property type="project" value="UniProtKB-SubCell"/>
</dbReference>
<feature type="compositionally biased region" description="Basic and acidic residues" evidence="6">
    <location>
        <begin position="898"/>
        <end position="936"/>
    </location>
</feature>
<feature type="transmembrane region" description="Helical" evidence="7">
    <location>
        <begin position="255"/>
        <end position="273"/>
    </location>
</feature>
<feature type="transmembrane region" description="Helical" evidence="7">
    <location>
        <begin position="492"/>
        <end position="513"/>
    </location>
</feature>
<dbReference type="Proteomes" id="UP000239899">
    <property type="component" value="Unassembled WGS sequence"/>
</dbReference>
<keyword evidence="5 7" id="KW-0472">Membrane</keyword>
<proteinExistence type="predicted"/>
<feature type="region of interest" description="Disordered" evidence="6">
    <location>
        <begin position="1155"/>
        <end position="1252"/>
    </location>
</feature>
<feature type="compositionally biased region" description="Basic and acidic residues" evidence="6">
    <location>
        <begin position="827"/>
        <end position="842"/>
    </location>
</feature>
<dbReference type="InterPro" id="IPR002083">
    <property type="entry name" value="MATH/TRAF_dom"/>
</dbReference>
<accession>A0A2P6TQI5</accession>
<dbReference type="Gene3D" id="2.60.210.10">
    <property type="entry name" value="Apoptosis, Tumor Necrosis Factor Receptor Associated Protein 2, Chain A"/>
    <property type="match status" value="1"/>
</dbReference>
<evidence type="ECO:0000256" key="2">
    <source>
        <dbReference type="ARBA" id="ARBA00022448"/>
    </source>
</evidence>
<sequence>MPRAAVREQTAKIVTDGQPAAVHHADDETRLRQLGYKQELRRELNLLRNFAVSFGLLSMLTGLGGFYYYGFTYGGPVMASWGWVLIVCMTLTIALSMAEICSSLPTTGGVYYWAGVLGGKQGPLWSWVVGWLNLLGQVGITAGVEWTVVRYLEYFVNMFKAPDAEPFALTKVQFWLMYSAFILLHGAFNAVSVRLLGFLSLLSVVFHVVGTLVIVIGLPIIAKTHQSASWVFGHFQNYGNDPEYMSDATTGISNSFYSFLLGLLLSQWAMVGYDSSAHIAEETKNAAVAGPVGLVTAILGSFVCGWAFLISLTFCIQNESDGIAGTQQIFMSVFQGRYGSYKGAAIFQAILLIASNFCGIFCVTSNSRMLYAFSRDKGIFGWRWWKEVNSKTGTPVNSIIAMCLAAIVLGLPYLGSDVAFTAISSIGIIGLEASYIIPIFLRLTVARKWFKKGPFHLGAFSIPMGWIAVVWGCFISVVLILPTAYPIVSTNFNYAVVMLCGTIILSMIAWFISARKWFKGPVRNVDTGNKTETLAEAAMRGELDETDSAFGNESGSKAGDTDAAELPADQDPKQFVNGSGRTKLGKAVGDGLAAALGRTAYAHTFTDGVLGHWADLGGIDSPEYYQAAHTKASKLGFGTPLGPYATTDQDSCMLRLSVANPKMVWGKPAGAWADAVDEEGPEAAPAAAPIPAFPVLGKPLVKEDDFPDLAAAAKVKESKKEKKKKQVLSLNEFLKSDVGGGGAGPVPAFGSRRGGGGGDIDLSSLPTAPRQRDEGEEAPSRHLGGGFREYGGGRGGGRYGDDERRPRRGEDEEDMGPSRAEMSDNWGSDRKFVASGPDDRGRGGFGGGFRDRDGDRGFGGGGFRDRSREGGFGDGPSRADEADDWGKTKQFVPSSRGGFEDRRGGFGDRREGGSFRDRSPAAFREPSRADTEDRWSRAAGGDFKPTAFEDRPRREFEDRPPRRGGFGFGDRDGSRDASRDRWERAPREGSRDGRPPMGRDASSERVWRREGGGGGDEPARERPRLNLAPRSAAPAAGAGAAAGASKASVFGAARPREEVLKEQGRDAVKEDLKLEHEAADRPETAEEKALRQEITNLQIRVEAGEADAEYDGGEEGEGEAEAEEEAASSKTVAQALEELEGRLQKLQLELDSKAKYARAAGAQGEARERPARREASPGGWRREGGEANGAAAPRGFRDDRERGSFREDRERRPAGGEDRPPREDRPARSREYEERRPRDNFPPRDRDTSRDKPRCQVLALASPVLCGAFAGARGPSEQAGTSCGQKRKREEGGELVLEAPFQGFSMHDVALILRLVYNQEWLADVPAMLGTLHRSLPSLLRLAHCLDAAGLLGTLTKYMAGPSCASLSSLAAWLEAAEACQLDKLRLSLVHQAAHSLVSLHDGELADTVAEAGALAQCEPRTLVQLVSAVTAAGYAASNSNSAGLISSIPSVADLEKAAAAAAPTESFEWKLQRFSQRAARPGQYVISPWFSAAGHQWMVVVYPADQQVADRLAVYLKCKTDGLKALYKVAVLDGTGAACETGVAQNTFTKADSYGLHDLCPIGTLHDRGLLPGDCLHLRVTVVLLAS</sequence>
<feature type="transmembrane region" description="Helical" evidence="7">
    <location>
        <begin position="172"/>
        <end position="191"/>
    </location>
</feature>
<reference evidence="9 10" key="1">
    <citation type="journal article" date="2018" name="Plant J.">
        <title>Genome sequences of Chlorella sorokiniana UTEX 1602 and Micractinium conductrix SAG 241.80: implications to maltose excretion by a green alga.</title>
        <authorList>
            <person name="Arriola M.B."/>
            <person name="Velmurugan N."/>
            <person name="Zhang Y."/>
            <person name="Plunkett M.H."/>
            <person name="Hondzo H."/>
            <person name="Barney B.M."/>
        </authorList>
    </citation>
    <scope>NUCLEOTIDE SEQUENCE [LARGE SCALE GENOMIC DNA]</scope>
    <source>
        <strain evidence="10">UTEX 1602</strain>
    </source>
</reference>
<dbReference type="Pfam" id="PF13520">
    <property type="entry name" value="AA_permease_2"/>
    <property type="match status" value="1"/>
</dbReference>
<protein>
    <submittedName>
        <fullName evidence="9">Amino-acid permease BAT1-like protein</fullName>
    </submittedName>
</protein>
<feature type="compositionally biased region" description="Acidic residues" evidence="6">
    <location>
        <begin position="1104"/>
        <end position="1126"/>
    </location>
</feature>
<dbReference type="InterPro" id="IPR002293">
    <property type="entry name" value="AA/rel_permease1"/>
</dbReference>
<dbReference type="OrthoDB" id="3257095at2759"/>
<dbReference type="PANTHER" id="PTHR45649:SF26">
    <property type="entry name" value="OS04G0435100 PROTEIN"/>
    <property type="match status" value="1"/>
</dbReference>
<dbReference type="GO" id="GO:0003743">
    <property type="term" value="F:translation initiation factor activity"/>
    <property type="evidence" value="ECO:0007669"/>
    <property type="project" value="InterPro"/>
</dbReference>
<feature type="compositionally biased region" description="Basic and acidic residues" evidence="6">
    <location>
        <begin position="1054"/>
        <end position="1091"/>
    </location>
</feature>
<feature type="transmembrane region" description="Helical" evidence="7">
    <location>
        <begin position="124"/>
        <end position="152"/>
    </location>
</feature>
<evidence type="ECO:0000313" key="10">
    <source>
        <dbReference type="Proteomes" id="UP000239899"/>
    </source>
</evidence>
<dbReference type="EMBL" id="LHPG02000009">
    <property type="protein sequence ID" value="PRW56299.1"/>
    <property type="molecule type" value="Genomic_DNA"/>
</dbReference>
<keyword evidence="2" id="KW-0813">Transport</keyword>
<feature type="compositionally biased region" description="Basic and acidic residues" evidence="6">
    <location>
        <begin position="947"/>
        <end position="961"/>
    </location>
</feature>
<dbReference type="Gene3D" id="1.20.1740.10">
    <property type="entry name" value="Amino acid/polyamine transporter I"/>
    <property type="match status" value="1"/>
</dbReference>
<feature type="transmembrane region" description="Helical" evidence="7">
    <location>
        <begin position="198"/>
        <end position="222"/>
    </location>
</feature>
<evidence type="ECO:0000256" key="4">
    <source>
        <dbReference type="ARBA" id="ARBA00022989"/>
    </source>
</evidence>
<feature type="domain" description="MATH" evidence="8">
    <location>
        <begin position="1465"/>
        <end position="1583"/>
    </location>
</feature>
<feature type="compositionally biased region" description="Basic and acidic residues" evidence="6">
    <location>
        <begin position="969"/>
        <end position="994"/>
    </location>
</feature>
<feature type="compositionally biased region" description="Low complexity" evidence="6">
    <location>
        <begin position="1028"/>
        <end position="1053"/>
    </location>
</feature>
<feature type="transmembrane region" description="Helical" evidence="7">
    <location>
        <begin position="345"/>
        <end position="373"/>
    </location>
</feature>
<feature type="compositionally biased region" description="Gly residues" evidence="6">
    <location>
        <begin position="783"/>
        <end position="798"/>
    </location>
</feature>
<feature type="region of interest" description="Disordered" evidence="6">
    <location>
        <begin position="546"/>
        <end position="581"/>
    </location>
</feature>
<feature type="transmembrane region" description="Helical" evidence="7">
    <location>
        <begin position="285"/>
        <end position="309"/>
    </location>
</feature>
<dbReference type="GO" id="GO:0022857">
    <property type="term" value="F:transmembrane transporter activity"/>
    <property type="evidence" value="ECO:0007669"/>
    <property type="project" value="InterPro"/>
</dbReference>
<dbReference type="InterPro" id="IPR010433">
    <property type="entry name" value="EIF-4B_pln"/>
</dbReference>
<keyword evidence="4 7" id="KW-1133">Transmembrane helix</keyword>
<dbReference type="InterPro" id="IPR008974">
    <property type="entry name" value="TRAF-like"/>
</dbReference>
<comment type="subcellular location">
    <subcellularLocation>
        <location evidence="1">Membrane</location>
        <topology evidence="1">Multi-pass membrane protein</topology>
    </subcellularLocation>
</comment>